<dbReference type="EMBL" id="SMBX01000001">
    <property type="protein sequence ID" value="TCV02990.1"/>
    <property type="molecule type" value="Genomic_DNA"/>
</dbReference>
<evidence type="ECO:0000256" key="11">
    <source>
        <dbReference type="ARBA" id="ARBA00023014"/>
    </source>
</evidence>
<keyword evidence="9" id="KW-0378">Hydrolase</keyword>
<evidence type="ECO:0000256" key="5">
    <source>
        <dbReference type="ARBA" id="ARBA00022023"/>
    </source>
</evidence>
<keyword evidence="7" id="KW-0479">Metal-binding</keyword>
<evidence type="ECO:0000313" key="18">
    <source>
        <dbReference type="Proteomes" id="UP000294692"/>
    </source>
</evidence>
<dbReference type="Pfam" id="PF14815">
    <property type="entry name" value="NUDIX_4"/>
    <property type="match status" value="1"/>
</dbReference>
<evidence type="ECO:0000256" key="13">
    <source>
        <dbReference type="ARBA" id="ARBA00023295"/>
    </source>
</evidence>
<evidence type="ECO:0000256" key="15">
    <source>
        <dbReference type="SAM" id="MobiDB-lite"/>
    </source>
</evidence>
<dbReference type="Proteomes" id="UP000294692">
    <property type="component" value="Unassembled WGS sequence"/>
</dbReference>
<dbReference type="GO" id="GO:0000701">
    <property type="term" value="F:purine-specific mismatch base pair DNA N-glycosylase activity"/>
    <property type="evidence" value="ECO:0007669"/>
    <property type="project" value="UniProtKB-EC"/>
</dbReference>
<comment type="cofactor">
    <cofactor evidence="14">
        <name>[4Fe-4S] cluster</name>
        <dbReference type="ChEBI" id="CHEBI:49883"/>
    </cofactor>
    <text evidence="14">Binds 1 [4Fe-4S] cluster.</text>
</comment>
<dbReference type="NCBIfam" id="TIGR01084">
    <property type="entry name" value="mutY"/>
    <property type="match status" value="1"/>
</dbReference>
<dbReference type="GO" id="GO:0034039">
    <property type="term" value="F:8-oxo-7,8-dihydroguanine DNA N-glycosylase activity"/>
    <property type="evidence" value="ECO:0007669"/>
    <property type="project" value="TreeGrafter"/>
</dbReference>
<dbReference type="GO" id="GO:0051539">
    <property type="term" value="F:4 iron, 4 sulfur cluster binding"/>
    <property type="evidence" value="ECO:0007669"/>
    <property type="project" value="UniProtKB-UniRule"/>
</dbReference>
<gene>
    <name evidence="17" type="ORF">EV686_101452</name>
</gene>
<dbReference type="GO" id="GO:0006284">
    <property type="term" value="P:base-excision repair"/>
    <property type="evidence" value="ECO:0007669"/>
    <property type="project" value="UniProtKB-UniRule"/>
</dbReference>
<dbReference type="InterPro" id="IPR044298">
    <property type="entry name" value="MIG/MutY"/>
</dbReference>
<keyword evidence="13 14" id="KW-0326">Glycosidase</keyword>
<dbReference type="InterPro" id="IPR003265">
    <property type="entry name" value="HhH-GPD_domain"/>
</dbReference>
<dbReference type="InterPro" id="IPR004036">
    <property type="entry name" value="Endonuclease-III-like_CS2"/>
</dbReference>
<evidence type="ECO:0000256" key="8">
    <source>
        <dbReference type="ARBA" id="ARBA00022763"/>
    </source>
</evidence>
<comment type="caution">
    <text evidence="17">The sequence shown here is derived from an EMBL/GenBank/DDBJ whole genome shotgun (WGS) entry which is preliminary data.</text>
</comment>
<feature type="region of interest" description="Disordered" evidence="15">
    <location>
        <begin position="1"/>
        <end position="29"/>
    </location>
</feature>
<evidence type="ECO:0000256" key="7">
    <source>
        <dbReference type="ARBA" id="ARBA00022723"/>
    </source>
</evidence>
<dbReference type="Pfam" id="PF00730">
    <property type="entry name" value="HhH-GPD"/>
    <property type="match status" value="1"/>
</dbReference>
<dbReference type="CDD" id="cd00056">
    <property type="entry name" value="ENDO3c"/>
    <property type="match status" value="1"/>
</dbReference>
<dbReference type="GO" id="GO:0006298">
    <property type="term" value="P:mismatch repair"/>
    <property type="evidence" value="ECO:0007669"/>
    <property type="project" value="TreeGrafter"/>
</dbReference>
<evidence type="ECO:0000256" key="9">
    <source>
        <dbReference type="ARBA" id="ARBA00022801"/>
    </source>
</evidence>
<reference evidence="17 18" key="1">
    <citation type="submission" date="2019-03" db="EMBL/GenBank/DDBJ databases">
        <title>Genomic Encyclopedia of Type Strains, Phase IV (KMG-IV): sequencing the most valuable type-strain genomes for metagenomic binning, comparative biology and taxonomic classification.</title>
        <authorList>
            <person name="Goeker M."/>
        </authorList>
    </citation>
    <scope>NUCLEOTIDE SEQUENCE [LARGE SCALE GENOMIC DNA]</scope>
    <source>
        <strain evidence="17 18">DSM 100048</strain>
    </source>
</reference>
<evidence type="ECO:0000259" key="16">
    <source>
        <dbReference type="SMART" id="SM00478"/>
    </source>
</evidence>
<dbReference type="InterPro" id="IPR029119">
    <property type="entry name" value="MutY_C"/>
</dbReference>
<dbReference type="SMART" id="SM00478">
    <property type="entry name" value="ENDO3c"/>
    <property type="match status" value="1"/>
</dbReference>
<dbReference type="InterPro" id="IPR011257">
    <property type="entry name" value="DNA_glycosylase"/>
</dbReference>
<keyword evidence="11" id="KW-0411">Iron-sulfur</keyword>
<dbReference type="SUPFAM" id="SSF55811">
    <property type="entry name" value="Nudix"/>
    <property type="match status" value="1"/>
</dbReference>
<dbReference type="InterPro" id="IPR015797">
    <property type="entry name" value="NUDIX_hydrolase-like_dom_sf"/>
</dbReference>
<evidence type="ECO:0000313" key="17">
    <source>
        <dbReference type="EMBL" id="TCV02990.1"/>
    </source>
</evidence>
<dbReference type="AlphaFoldDB" id="A0A4V2VSN9"/>
<feature type="domain" description="HhH-GPD" evidence="16">
    <location>
        <begin position="79"/>
        <end position="234"/>
    </location>
</feature>
<dbReference type="GO" id="GO:0032357">
    <property type="term" value="F:oxidized purine DNA binding"/>
    <property type="evidence" value="ECO:0007669"/>
    <property type="project" value="TreeGrafter"/>
</dbReference>
<dbReference type="GO" id="GO:0035485">
    <property type="term" value="F:adenine/guanine mispair binding"/>
    <property type="evidence" value="ECO:0007669"/>
    <property type="project" value="TreeGrafter"/>
</dbReference>
<protein>
    <recommendedName>
        <fullName evidence="5 14">Adenine DNA glycosylase</fullName>
        <ecNumber evidence="4 14">3.2.2.31</ecNumber>
    </recommendedName>
</protein>
<dbReference type="Pfam" id="PF00633">
    <property type="entry name" value="HHH"/>
    <property type="match status" value="1"/>
</dbReference>
<dbReference type="GO" id="GO:0046872">
    <property type="term" value="F:metal ion binding"/>
    <property type="evidence" value="ECO:0007669"/>
    <property type="project" value="UniProtKB-UniRule"/>
</dbReference>
<proteinExistence type="inferred from homology"/>
<name>A0A4V2VSN9_9BURK</name>
<comment type="catalytic activity">
    <reaction evidence="1 14">
        <text>Hydrolyzes free adenine bases from 7,8-dihydro-8-oxoguanine:adenine mismatched double-stranded DNA, leaving an apurinic site.</text>
        <dbReference type="EC" id="3.2.2.31"/>
    </reaction>
</comment>
<comment type="function">
    <text evidence="2">Adenine glycosylase active on G-A mispairs. MutY also corrects error-prone DNA synthesis past GO lesions which are due to the oxidatively damaged form of guanine: 7,8-dihydro-8-oxoguanine (8-oxo-dGTP).</text>
</comment>
<dbReference type="Gene3D" id="1.10.1670.10">
    <property type="entry name" value="Helix-hairpin-Helix base-excision DNA repair enzymes (C-terminal)"/>
    <property type="match status" value="1"/>
</dbReference>
<keyword evidence="8 14" id="KW-0227">DNA damage</keyword>
<dbReference type="CDD" id="cd03431">
    <property type="entry name" value="NUDIX_DNA_Glycosylase_C-MutY"/>
    <property type="match status" value="1"/>
</dbReference>
<dbReference type="PROSITE" id="PS01155">
    <property type="entry name" value="ENDONUCLEASE_III_2"/>
    <property type="match status" value="1"/>
</dbReference>
<keyword evidence="6" id="KW-0004">4Fe-4S</keyword>
<keyword evidence="18" id="KW-1185">Reference proteome</keyword>
<keyword evidence="12" id="KW-0234">DNA repair</keyword>
<dbReference type="EC" id="3.2.2.31" evidence="4 14"/>
<evidence type="ECO:0000256" key="6">
    <source>
        <dbReference type="ARBA" id="ARBA00022485"/>
    </source>
</evidence>
<dbReference type="SUPFAM" id="SSF48150">
    <property type="entry name" value="DNA-glycosylase"/>
    <property type="match status" value="1"/>
</dbReference>
<keyword evidence="10 14" id="KW-0408">Iron</keyword>
<dbReference type="InterPro" id="IPR005760">
    <property type="entry name" value="A/G_AdeGlyc_MutY"/>
</dbReference>
<evidence type="ECO:0000256" key="12">
    <source>
        <dbReference type="ARBA" id="ARBA00023204"/>
    </source>
</evidence>
<dbReference type="InterPro" id="IPR000445">
    <property type="entry name" value="HhH_motif"/>
</dbReference>
<dbReference type="PANTHER" id="PTHR42944:SF1">
    <property type="entry name" value="ADENINE DNA GLYCOSYLASE"/>
    <property type="match status" value="1"/>
</dbReference>
<organism evidence="17 18">
    <name type="scientific">Paracandidimonas soli</name>
    <dbReference type="NCBI Taxonomy" id="1917182"/>
    <lineage>
        <taxon>Bacteria</taxon>
        <taxon>Pseudomonadati</taxon>
        <taxon>Pseudomonadota</taxon>
        <taxon>Betaproteobacteria</taxon>
        <taxon>Burkholderiales</taxon>
        <taxon>Alcaligenaceae</taxon>
        <taxon>Paracandidimonas</taxon>
    </lineage>
</organism>
<sequence length="393" mass="43109">MAAAKNKHAAGRDGGSVRHPPPPQQTLFPEDGVAVGDIQVPPLEPFAPIVMQWQKRAGRHHLPWQGTRDPYRIWLSEIMLQQTQVSAVIGYYQRFLERFPDIRSLAAASQDEVMPYWAGLGYYARARNLHRCAQEIIAHWNGSFPPTAEQISTLPGIGRSTAAAIAAFAYGERSPIMDGNVRRVFCRYFGIDGPTGKTSTEAELWETAERIVAAAPASLDMAAYTQGLMDLGATVCTRGMPDCAACPVNTHCIARQTGRQTELPVPRQKKAVPERHCSMLVLVREGQVLLEQRPSPGIWGGLWSLPQFDDAEALASACEAQGLPAANAQRMAGLLHVFTHFRLHIDPWLLQATVPVLQEAPAGKRWTPLDALDQAALPAPVRKILEGIVSTLR</sequence>
<evidence type="ECO:0000256" key="1">
    <source>
        <dbReference type="ARBA" id="ARBA00000843"/>
    </source>
</evidence>
<dbReference type="Gene3D" id="3.90.79.10">
    <property type="entry name" value="Nucleoside Triphosphate Pyrophosphohydrolase"/>
    <property type="match status" value="1"/>
</dbReference>
<dbReference type="Gene3D" id="1.10.340.30">
    <property type="entry name" value="Hypothetical protein, domain 2"/>
    <property type="match status" value="1"/>
</dbReference>
<dbReference type="PANTHER" id="PTHR42944">
    <property type="entry name" value="ADENINE DNA GLYCOSYLASE"/>
    <property type="match status" value="1"/>
</dbReference>
<evidence type="ECO:0000256" key="14">
    <source>
        <dbReference type="RuleBase" id="RU365096"/>
    </source>
</evidence>
<comment type="similarity">
    <text evidence="3 14">Belongs to the Nth/MutY family.</text>
</comment>
<dbReference type="FunFam" id="1.10.340.30:FF:000002">
    <property type="entry name" value="Adenine DNA glycosylase"/>
    <property type="match status" value="1"/>
</dbReference>
<evidence type="ECO:0000256" key="3">
    <source>
        <dbReference type="ARBA" id="ARBA00008343"/>
    </source>
</evidence>
<evidence type="ECO:0000256" key="2">
    <source>
        <dbReference type="ARBA" id="ARBA00002933"/>
    </source>
</evidence>
<evidence type="ECO:0000256" key="4">
    <source>
        <dbReference type="ARBA" id="ARBA00012045"/>
    </source>
</evidence>
<accession>A0A4V2VSN9</accession>
<evidence type="ECO:0000256" key="10">
    <source>
        <dbReference type="ARBA" id="ARBA00023004"/>
    </source>
</evidence>
<dbReference type="InterPro" id="IPR023170">
    <property type="entry name" value="HhH_base_excis_C"/>
</dbReference>